<gene>
    <name evidence="8" type="ORF">G7K_1002-t1</name>
</gene>
<evidence type="ECO:0000256" key="3">
    <source>
        <dbReference type="ARBA" id="ARBA00022723"/>
    </source>
</evidence>
<organism evidence="8 9">
    <name type="scientific">Saitoella complicata (strain BCRC 22490 / CBS 7301 / JCM 7358 / NBRC 10748 / NRRL Y-17804)</name>
    <dbReference type="NCBI Taxonomy" id="698492"/>
    <lineage>
        <taxon>Eukaryota</taxon>
        <taxon>Fungi</taxon>
        <taxon>Dikarya</taxon>
        <taxon>Ascomycota</taxon>
        <taxon>Taphrinomycotina</taxon>
        <taxon>Taphrinomycotina incertae sedis</taxon>
        <taxon>Saitoella</taxon>
    </lineage>
</organism>
<evidence type="ECO:0000256" key="5">
    <source>
        <dbReference type="ARBA" id="ARBA00023239"/>
    </source>
</evidence>
<dbReference type="PANTHER" id="PTHR18952:SF265">
    <property type="entry name" value="CARBONIC ANHYDRASE"/>
    <property type="match status" value="1"/>
</dbReference>
<comment type="similarity">
    <text evidence="1">Belongs to the alpha-carbonic anhydrase family.</text>
</comment>
<dbReference type="GO" id="GO:0004089">
    <property type="term" value="F:carbonate dehydratase activity"/>
    <property type="evidence" value="ECO:0007669"/>
    <property type="project" value="UniProtKB-EC"/>
</dbReference>
<dbReference type="AlphaFoldDB" id="A0A0E9NAE8"/>
<evidence type="ECO:0000259" key="7">
    <source>
        <dbReference type="PROSITE" id="PS51144"/>
    </source>
</evidence>
<keyword evidence="9" id="KW-1185">Reference proteome</keyword>
<name>A0A0E9NAE8_SAICN</name>
<dbReference type="EMBL" id="BACD03000005">
    <property type="protein sequence ID" value="GAO46783.1"/>
    <property type="molecule type" value="Genomic_DNA"/>
</dbReference>
<reference evidence="8 9" key="3">
    <citation type="journal article" date="2015" name="Genome Announc.">
        <title>Draft Genome Sequence of the Archiascomycetous Yeast Saitoella complicata.</title>
        <authorList>
            <person name="Yamauchi K."/>
            <person name="Kondo S."/>
            <person name="Hamamoto M."/>
            <person name="Takahashi Y."/>
            <person name="Ogura Y."/>
            <person name="Hayashi T."/>
            <person name="Nishida H."/>
        </authorList>
    </citation>
    <scope>NUCLEOTIDE SEQUENCE [LARGE SCALE GENOMIC DNA]</scope>
    <source>
        <strain evidence="8 9">NRRL Y-17804</strain>
    </source>
</reference>
<keyword evidence="5" id="KW-0456">Lyase</keyword>
<dbReference type="Pfam" id="PF00194">
    <property type="entry name" value="Carb_anhydrase"/>
    <property type="match status" value="1"/>
</dbReference>
<comment type="catalytic activity">
    <reaction evidence="6">
        <text>hydrogencarbonate + H(+) = CO2 + H2O</text>
        <dbReference type="Rhea" id="RHEA:10748"/>
        <dbReference type="ChEBI" id="CHEBI:15377"/>
        <dbReference type="ChEBI" id="CHEBI:15378"/>
        <dbReference type="ChEBI" id="CHEBI:16526"/>
        <dbReference type="ChEBI" id="CHEBI:17544"/>
        <dbReference type="EC" id="4.2.1.1"/>
    </reaction>
</comment>
<feature type="domain" description="Alpha-carbonic anhydrase" evidence="7">
    <location>
        <begin position="88"/>
        <end position="332"/>
    </location>
</feature>
<dbReference type="InterPro" id="IPR023561">
    <property type="entry name" value="Carbonic_anhydrase_a-class"/>
</dbReference>
<accession>A0A0E9NAE8</accession>
<dbReference type="GO" id="GO:0008270">
    <property type="term" value="F:zinc ion binding"/>
    <property type="evidence" value="ECO:0007669"/>
    <property type="project" value="InterPro"/>
</dbReference>
<dbReference type="CDD" id="cd03124">
    <property type="entry name" value="alpha_CA_prokaryotic_like"/>
    <property type="match status" value="1"/>
</dbReference>
<reference evidence="8 9" key="1">
    <citation type="journal article" date="2011" name="J. Gen. Appl. Microbiol.">
        <title>Draft genome sequencing of the enigmatic yeast Saitoella complicata.</title>
        <authorList>
            <person name="Nishida H."/>
            <person name="Hamamoto M."/>
            <person name="Sugiyama J."/>
        </authorList>
    </citation>
    <scope>NUCLEOTIDE SEQUENCE [LARGE SCALE GENOMIC DNA]</scope>
    <source>
        <strain evidence="8 9">NRRL Y-17804</strain>
    </source>
</reference>
<evidence type="ECO:0000256" key="6">
    <source>
        <dbReference type="ARBA" id="ARBA00048348"/>
    </source>
</evidence>
<dbReference type="PROSITE" id="PS51144">
    <property type="entry name" value="ALPHA_CA_2"/>
    <property type="match status" value="1"/>
</dbReference>
<sequence>MTSIKLALLLAPWLVYFGPYSSSLRNSLTVSIMKMHASILIAALAASGHAAASCLHGTQFYKREAESATVSTDEAIENAVQPEEERKIQFSYTGETGPLNWHNLAAANSKCNTGLNQSPINLDYTVSNISGSAIQMNVPTVQVAHLENLGTTLEVAVNGTTIYDNKTYSLAQFHFHTPSEHRFAEEYMPLEMHMVHQAEDGSLLVVGPSFQLDEEGGDKFLDAVVHDISAVQHKGNETETEELDFSEIIELVTGSEAQNFVYSGSLTTPPCAEGVTFIIPHKQLSLSIKQYNAMKSIIKFNSRYTQNAPGEANLLQVASVDESASEEINLTIPKSFAESIPKGQCLVKVLGTCVVGAF</sequence>
<dbReference type="SUPFAM" id="SSF51069">
    <property type="entry name" value="Carbonic anhydrase"/>
    <property type="match status" value="1"/>
</dbReference>
<keyword evidence="4" id="KW-0862">Zinc</keyword>
<dbReference type="OMA" id="YVVEQIH"/>
<dbReference type="STRING" id="698492.A0A0E9NAE8"/>
<reference evidence="8 9" key="2">
    <citation type="journal article" date="2014" name="J. Gen. Appl. Microbiol.">
        <title>The early diverging ascomycetous budding yeast Saitoella complicata has three histone deacetylases belonging to the Clr6, Hos2, and Rpd3 lineages.</title>
        <authorList>
            <person name="Nishida H."/>
            <person name="Matsumoto T."/>
            <person name="Kondo S."/>
            <person name="Hamamoto M."/>
            <person name="Yoshikawa H."/>
        </authorList>
    </citation>
    <scope>NUCLEOTIDE SEQUENCE [LARGE SCALE GENOMIC DNA]</scope>
    <source>
        <strain evidence="8 9">NRRL Y-17804</strain>
    </source>
</reference>
<dbReference type="Proteomes" id="UP000033140">
    <property type="component" value="Unassembled WGS sequence"/>
</dbReference>
<dbReference type="InterPro" id="IPR041891">
    <property type="entry name" value="Alpha_CA_prokaryot-like"/>
</dbReference>
<dbReference type="EC" id="4.2.1.1" evidence="2"/>
<evidence type="ECO:0000313" key="9">
    <source>
        <dbReference type="Proteomes" id="UP000033140"/>
    </source>
</evidence>
<evidence type="ECO:0000256" key="4">
    <source>
        <dbReference type="ARBA" id="ARBA00022833"/>
    </source>
</evidence>
<dbReference type="InterPro" id="IPR001148">
    <property type="entry name" value="CA_dom"/>
</dbReference>
<dbReference type="PANTHER" id="PTHR18952">
    <property type="entry name" value="CARBONIC ANHYDRASE"/>
    <property type="match status" value="1"/>
</dbReference>
<evidence type="ECO:0000256" key="1">
    <source>
        <dbReference type="ARBA" id="ARBA00010718"/>
    </source>
</evidence>
<comment type="caution">
    <text evidence="8">The sequence shown here is derived from an EMBL/GenBank/DDBJ whole genome shotgun (WGS) entry which is preliminary data.</text>
</comment>
<dbReference type="InterPro" id="IPR036398">
    <property type="entry name" value="CA_dom_sf"/>
</dbReference>
<protein>
    <recommendedName>
        <fullName evidence="2">carbonic anhydrase</fullName>
        <ecNumber evidence="2">4.2.1.1</ecNumber>
    </recommendedName>
</protein>
<proteinExistence type="inferred from homology"/>
<dbReference type="Gene3D" id="3.10.200.10">
    <property type="entry name" value="Alpha carbonic anhydrase"/>
    <property type="match status" value="1"/>
</dbReference>
<evidence type="ECO:0000313" key="8">
    <source>
        <dbReference type="EMBL" id="GAO46783.1"/>
    </source>
</evidence>
<evidence type="ECO:0000256" key="2">
    <source>
        <dbReference type="ARBA" id="ARBA00012925"/>
    </source>
</evidence>
<dbReference type="SMART" id="SM01057">
    <property type="entry name" value="Carb_anhydrase"/>
    <property type="match status" value="1"/>
</dbReference>
<keyword evidence="3" id="KW-0479">Metal-binding</keyword>